<comment type="caution">
    <text evidence="1">The sequence shown here is derived from an EMBL/GenBank/DDBJ whole genome shotgun (WGS) entry which is preliminary data.</text>
</comment>
<dbReference type="PANTHER" id="PTHR43546">
    <property type="entry name" value="UPF0173 METAL-DEPENDENT HYDROLASE MJ1163-RELATED"/>
    <property type="match status" value="1"/>
</dbReference>
<dbReference type="AlphaFoldDB" id="A0A1F6Y3L6"/>
<dbReference type="InterPro" id="IPR036866">
    <property type="entry name" value="RibonucZ/Hydroxyglut_hydro"/>
</dbReference>
<evidence type="ECO:0000313" key="2">
    <source>
        <dbReference type="Proteomes" id="UP000178645"/>
    </source>
</evidence>
<sequence>MKNIVDPISHASMILNWSGIAIYTDPVGETKLFLGKPDPDIILLTDIHEDHLDIARLKVLAVEKTIIVAPKAVADLLPDELGPKIFVMKNGEKTDRLGFSIEAIPAYNIPESDKAFHTKGRGNGYVLEKDGKRVYISGDTSGTPEMKNLQNIDLAFVAMNLPYTMGIEEATEVVLAFKPKKVYPYHYRTPNGFSDVAKFKTLVNTGNPAIEVVQLDWYPK</sequence>
<dbReference type="InterPro" id="IPR050114">
    <property type="entry name" value="UPF0173_UPF0282_UlaG_hydrolase"/>
</dbReference>
<dbReference type="Pfam" id="PF13483">
    <property type="entry name" value="Lactamase_B_3"/>
    <property type="match status" value="1"/>
</dbReference>
<name>A0A1F6Y3L6_9BACT</name>
<dbReference type="Proteomes" id="UP000178645">
    <property type="component" value="Unassembled WGS sequence"/>
</dbReference>
<dbReference type="PANTHER" id="PTHR43546:SF3">
    <property type="entry name" value="UPF0173 METAL-DEPENDENT HYDROLASE MJ1163"/>
    <property type="match status" value="1"/>
</dbReference>
<accession>A0A1F6Y3L6</accession>
<dbReference type="EMBL" id="MFVU01000032">
    <property type="protein sequence ID" value="OGJ00983.1"/>
    <property type="molecule type" value="Genomic_DNA"/>
</dbReference>
<dbReference type="SUPFAM" id="SSF56281">
    <property type="entry name" value="Metallo-hydrolase/oxidoreductase"/>
    <property type="match status" value="1"/>
</dbReference>
<proteinExistence type="predicted"/>
<dbReference type="GO" id="GO:0016787">
    <property type="term" value="F:hydrolase activity"/>
    <property type="evidence" value="ECO:0007669"/>
    <property type="project" value="UniProtKB-KW"/>
</dbReference>
<dbReference type="Gene3D" id="3.60.15.10">
    <property type="entry name" value="Ribonuclease Z/Hydroxyacylglutathione hydrolase-like"/>
    <property type="match status" value="1"/>
</dbReference>
<organism evidence="1 2">
    <name type="scientific">Candidatus Nomurabacteria bacterium RIFCSPLOWO2_12_FULL_44_11</name>
    <dbReference type="NCBI Taxonomy" id="1801796"/>
    <lineage>
        <taxon>Bacteria</taxon>
        <taxon>Candidatus Nomuraibacteriota</taxon>
    </lineage>
</organism>
<reference evidence="1 2" key="1">
    <citation type="journal article" date="2016" name="Nat. Commun.">
        <title>Thousands of microbial genomes shed light on interconnected biogeochemical processes in an aquifer system.</title>
        <authorList>
            <person name="Anantharaman K."/>
            <person name="Brown C.T."/>
            <person name="Hug L.A."/>
            <person name="Sharon I."/>
            <person name="Castelle C.J."/>
            <person name="Probst A.J."/>
            <person name="Thomas B.C."/>
            <person name="Singh A."/>
            <person name="Wilkins M.J."/>
            <person name="Karaoz U."/>
            <person name="Brodie E.L."/>
            <person name="Williams K.H."/>
            <person name="Hubbard S.S."/>
            <person name="Banfield J.F."/>
        </authorList>
    </citation>
    <scope>NUCLEOTIDE SEQUENCE [LARGE SCALE GENOMIC DNA]</scope>
</reference>
<protein>
    <submittedName>
        <fullName evidence="1">MBL fold metallo-hydrolase</fullName>
    </submittedName>
</protein>
<evidence type="ECO:0000313" key="1">
    <source>
        <dbReference type="EMBL" id="OGJ00983.1"/>
    </source>
</evidence>
<gene>
    <name evidence="1" type="ORF">A3G53_02960</name>
</gene>
<keyword evidence="1" id="KW-0378">Hydrolase</keyword>